<name>A0A7W6AHX1_9HYPH</name>
<dbReference type="EMBL" id="JACIDN010000002">
    <property type="protein sequence ID" value="MBB3901725.1"/>
    <property type="molecule type" value="Genomic_DNA"/>
</dbReference>
<dbReference type="PANTHER" id="PTHR43133:SF51">
    <property type="entry name" value="RNA POLYMERASE SIGMA FACTOR"/>
    <property type="match status" value="1"/>
</dbReference>
<reference evidence="8 9" key="3">
    <citation type="submission" date="2020-08" db="EMBL/GenBank/DDBJ databases">
        <title>Genomic Encyclopedia of Type Strains, Phase IV (KMG-IV): sequencing the most valuable type-strain genomes for metagenomic binning, comparative biology and taxonomic classification.</title>
        <authorList>
            <person name="Goeker M."/>
        </authorList>
    </citation>
    <scope>NUCLEOTIDE SEQUENCE [LARGE SCALE GENOMIC DNA]</scope>
    <source>
        <strain evidence="8 9">DSM 24105</strain>
    </source>
</reference>
<dbReference type="PANTHER" id="PTHR43133">
    <property type="entry name" value="RNA POLYMERASE ECF-TYPE SIGMA FACTO"/>
    <property type="match status" value="1"/>
</dbReference>
<dbReference type="GO" id="GO:0003677">
    <property type="term" value="F:DNA binding"/>
    <property type="evidence" value="ECO:0007669"/>
    <property type="project" value="InterPro"/>
</dbReference>
<evidence type="ECO:0000256" key="3">
    <source>
        <dbReference type="ARBA" id="ARBA00023082"/>
    </source>
</evidence>
<evidence type="ECO:0000256" key="4">
    <source>
        <dbReference type="ARBA" id="ARBA00023163"/>
    </source>
</evidence>
<dbReference type="SUPFAM" id="SSF88659">
    <property type="entry name" value="Sigma3 and sigma4 domains of RNA polymerase sigma factors"/>
    <property type="match status" value="1"/>
</dbReference>
<gene>
    <name evidence="7" type="ORF">GCM10007884_19040</name>
    <name evidence="8" type="ORF">GGR33_001211</name>
</gene>
<dbReference type="InterPro" id="IPR039425">
    <property type="entry name" value="RNA_pol_sigma-70-like"/>
</dbReference>
<comment type="caution">
    <text evidence="8">The sequence shown here is derived from an EMBL/GenBank/DDBJ whole genome shotgun (WGS) entry which is preliminary data.</text>
</comment>
<evidence type="ECO:0000259" key="5">
    <source>
        <dbReference type="Pfam" id="PF04542"/>
    </source>
</evidence>
<dbReference type="GO" id="GO:0006352">
    <property type="term" value="P:DNA-templated transcription initiation"/>
    <property type="evidence" value="ECO:0007669"/>
    <property type="project" value="InterPro"/>
</dbReference>
<dbReference type="EMBL" id="BSPG01000008">
    <property type="protein sequence ID" value="GLS43918.1"/>
    <property type="molecule type" value="Genomic_DNA"/>
</dbReference>
<comment type="similarity">
    <text evidence="1">Belongs to the sigma-70 factor family. ECF subfamily.</text>
</comment>
<evidence type="ECO:0000313" key="7">
    <source>
        <dbReference type="EMBL" id="GLS43918.1"/>
    </source>
</evidence>
<keyword evidence="7" id="KW-0240">DNA-directed RNA polymerase</keyword>
<dbReference type="CDD" id="cd06171">
    <property type="entry name" value="Sigma70_r4"/>
    <property type="match status" value="1"/>
</dbReference>
<reference evidence="10" key="2">
    <citation type="journal article" date="2019" name="Int. J. Syst. Evol. Microbiol.">
        <title>The Global Catalogue of Microorganisms (GCM) 10K type strain sequencing project: providing services to taxonomists for standard genome sequencing and annotation.</title>
        <authorList>
            <consortium name="The Broad Institute Genomics Platform"/>
            <consortium name="The Broad Institute Genome Sequencing Center for Infectious Disease"/>
            <person name="Wu L."/>
            <person name="Ma J."/>
        </authorList>
    </citation>
    <scope>NUCLEOTIDE SEQUENCE [LARGE SCALE GENOMIC DNA]</scope>
    <source>
        <strain evidence="10">NBRC 107710</strain>
    </source>
</reference>
<evidence type="ECO:0000313" key="8">
    <source>
        <dbReference type="EMBL" id="MBB3901725.1"/>
    </source>
</evidence>
<dbReference type="NCBIfam" id="TIGR02937">
    <property type="entry name" value="sigma70-ECF"/>
    <property type="match status" value="1"/>
</dbReference>
<dbReference type="GO" id="GO:0000428">
    <property type="term" value="C:DNA-directed RNA polymerase complex"/>
    <property type="evidence" value="ECO:0007669"/>
    <property type="project" value="UniProtKB-KW"/>
</dbReference>
<dbReference type="RefSeq" id="WP_284211266.1">
    <property type="nucleotide sequence ID" value="NZ_BSPG01000008.1"/>
</dbReference>
<evidence type="ECO:0000256" key="1">
    <source>
        <dbReference type="ARBA" id="ARBA00010641"/>
    </source>
</evidence>
<feature type="domain" description="RNA polymerase sigma factor 70 region 4 type 2" evidence="6">
    <location>
        <begin position="153"/>
        <end position="204"/>
    </location>
</feature>
<dbReference type="Proteomes" id="UP000517759">
    <property type="component" value="Unassembled WGS sequence"/>
</dbReference>
<dbReference type="InterPro" id="IPR013325">
    <property type="entry name" value="RNA_pol_sigma_r2"/>
</dbReference>
<reference evidence="7" key="4">
    <citation type="submission" date="2023-01" db="EMBL/GenBank/DDBJ databases">
        <title>Draft genome sequence of Methylobacterium brachythecii strain NBRC 107710.</title>
        <authorList>
            <person name="Sun Q."/>
            <person name="Mori K."/>
        </authorList>
    </citation>
    <scope>NUCLEOTIDE SEQUENCE</scope>
    <source>
        <strain evidence="7">NBRC 107710</strain>
    </source>
</reference>
<keyword evidence="10" id="KW-1185">Reference proteome</keyword>
<dbReference type="SUPFAM" id="SSF88946">
    <property type="entry name" value="Sigma2 domain of RNA polymerase sigma factors"/>
    <property type="match status" value="1"/>
</dbReference>
<sequence>MQRSIGWSGADRLRGDASVADARAAPDLGMPDAVDLPPPDPDRNLVARARAGDRAAFEALLRQNYDRMHRIAWRMTGSREDAEDVVQEVCCALAGRIAGFRGEARFSTWLFGITANACRDHRRRGATLSRLRQGLAILVRAGGDGRDPHRRIWLENALSRLEPGLREAVVLVAGEGLTHAEAGIALGIAETTVSWRLFEARRRLKEEFDGEMPDV</sequence>
<dbReference type="Pfam" id="PF04542">
    <property type="entry name" value="Sigma70_r2"/>
    <property type="match status" value="1"/>
</dbReference>
<dbReference type="Pfam" id="PF08281">
    <property type="entry name" value="Sigma70_r4_2"/>
    <property type="match status" value="1"/>
</dbReference>
<dbReference type="InterPro" id="IPR013324">
    <property type="entry name" value="RNA_pol_sigma_r3/r4-like"/>
</dbReference>
<dbReference type="InterPro" id="IPR007627">
    <property type="entry name" value="RNA_pol_sigma70_r2"/>
</dbReference>
<dbReference type="Gene3D" id="1.10.10.10">
    <property type="entry name" value="Winged helix-like DNA-binding domain superfamily/Winged helix DNA-binding domain"/>
    <property type="match status" value="1"/>
</dbReference>
<protein>
    <submittedName>
        <fullName evidence="7">DNA-directed RNA polymerase sigma-70 factor</fullName>
    </submittedName>
    <submittedName>
        <fullName evidence="8">RNA polymerase sigma-70 factor (ECF subfamily)</fullName>
    </submittedName>
</protein>
<keyword evidence="4" id="KW-0804">Transcription</keyword>
<keyword evidence="2" id="KW-0805">Transcription regulation</keyword>
<dbReference type="Proteomes" id="UP001156881">
    <property type="component" value="Unassembled WGS sequence"/>
</dbReference>
<dbReference type="AlphaFoldDB" id="A0A7W6AHX1"/>
<dbReference type="InterPro" id="IPR013249">
    <property type="entry name" value="RNA_pol_sigma70_r4_t2"/>
</dbReference>
<evidence type="ECO:0000313" key="10">
    <source>
        <dbReference type="Proteomes" id="UP001156881"/>
    </source>
</evidence>
<accession>A0A7W6AHX1</accession>
<evidence type="ECO:0000256" key="2">
    <source>
        <dbReference type="ARBA" id="ARBA00023015"/>
    </source>
</evidence>
<evidence type="ECO:0000259" key="6">
    <source>
        <dbReference type="Pfam" id="PF08281"/>
    </source>
</evidence>
<dbReference type="GO" id="GO:0016987">
    <property type="term" value="F:sigma factor activity"/>
    <property type="evidence" value="ECO:0007669"/>
    <property type="project" value="UniProtKB-KW"/>
</dbReference>
<feature type="domain" description="RNA polymerase sigma-70 region 2" evidence="5">
    <location>
        <begin position="60"/>
        <end position="125"/>
    </location>
</feature>
<reference evidence="7" key="1">
    <citation type="journal article" date="2014" name="Int. J. Syst. Evol. Microbiol.">
        <title>Complete genome of a new Firmicutes species belonging to the dominant human colonic microbiota ('Ruminococcus bicirculans') reveals two chromosomes and a selective capacity to utilize plant glucans.</title>
        <authorList>
            <consortium name="NISC Comparative Sequencing Program"/>
            <person name="Wegmann U."/>
            <person name="Louis P."/>
            <person name="Goesmann A."/>
            <person name="Henrissat B."/>
            <person name="Duncan S.H."/>
            <person name="Flint H.J."/>
        </authorList>
    </citation>
    <scope>NUCLEOTIDE SEQUENCE</scope>
    <source>
        <strain evidence="7">NBRC 107710</strain>
    </source>
</reference>
<organism evidence="8 9">
    <name type="scientific">Methylobacterium brachythecii</name>
    <dbReference type="NCBI Taxonomy" id="1176177"/>
    <lineage>
        <taxon>Bacteria</taxon>
        <taxon>Pseudomonadati</taxon>
        <taxon>Pseudomonadota</taxon>
        <taxon>Alphaproteobacteria</taxon>
        <taxon>Hyphomicrobiales</taxon>
        <taxon>Methylobacteriaceae</taxon>
        <taxon>Methylobacterium</taxon>
    </lineage>
</organism>
<keyword evidence="3" id="KW-0731">Sigma factor</keyword>
<proteinExistence type="inferred from homology"/>
<dbReference type="InterPro" id="IPR014284">
    <property type="entry name" value="RNA_pol_sigma-70_dom"/>
</dbReference>
<dbReference type="InterPro" id="IPR036388">
    <property type="entry name" value="WH-like_DNA-bd_sf"/>
</dbReference>
<evidence type="ECO:0000313" key="9">
    <source>
        <dbReference type="Proteomes" id="UP000517759"/>
    </source>
</evidence>
<dbReference type="Gene3D" id="1.10.1740.10">
    <property type="match status" value="1"/>
</dbReference>